<dbReference type="GO" id="GO:0005615">
    <property type="term" value="C:extracellular space"/>
    <property type="evidence" value="ECO:0007669"/>
    <property type="project" value="UniProtKB-KW"/>
</dbReference>
<dbReference type="GO" id="GO:0006955">
    <property type="term" value="P:immune response"/>
    <property type="evidence" value="ECO:0007669"/>
    <property type="project" value="InterPro"/>
</dbReference>
<dbReference type="Pfam" id="PF00048">
    <property type="entry name" value="IL8"/>
    <property type="match status" value="1"/>
</dbReference>
<dbReference type="SMART" id="SM00199">
    <property type="entry name" value="SCY"/>
    <property type="match status" value="1"/>
</dbReference>
<evidence type="ECO:0000313" key="5">
    <source>
        <dbReference type="Proteomes" id="UP000261640"/>
    </source>
</evidence>
<dbReference type="STRING" id="205130.ENSMAMP00000027246"/>
<reference evidence="4" key="1">
    <citation type="submission" date="2025-05" db="UniProtKB">
        <authorList>
            <consortium name="Ensembl"/>
        </authorList>
    </citation>
    <scope>IDENTIFICATION</scope>
</reference>
<dbReference type="Proteomes" id="UP000261640">
    <property type="component" value="Unplaced"/>
</dbReference>
<dbReference type="Gene3D" id="2.40.50.40">
    <property type="match status" value="1"/>
</dbReference>
<dbReference type="Ensembl" id="ENSMAMT00000069776.1">
    <property type="protein sequence ID" value="ENSMAMP00000049257.1"/>
    <property type="gene ID" value="ENSMAMG00000024809.1"/>
</dbReference>
<dbReference type="SUPFAM" id="SSF54117">
    <property type="entry name" value="Interleukin 8-like chemokines"/>
    <property type="match status" value="1"/>
</dbReference>
<evidence type="ECO:0000256" key="1">
    <source>
        <dbReference type="ARBA" id="ARBA00022514"/>
    </source>
</evidence>
<proteinExistence type="predicted"/>
<evidence type="ECO:0000256" key="2">
    <source>
        <dbReference type="SAM" id="SignalP"/>
    </source>
</evidence>
<keyword evidence="1" id="KW-0202">Cytokine</keyword>
<dbReference type="GO" id="GO:0008009">
    <property type="term" value="F:chemokine activity"/>
    <property type="evidence" value="ECO:0007669"/>
    <property type="project" value="InterPro"/>
</dbReference>
<keyword evidence="2" id="KW-0732">Signal</keyword>
<keyword evidence="5" id="KW-1185">Reference proteome</keyword>
<dbReference type="AlphaFoldDB" id="A0A3Q3MWM7"/>
<protein>
    <recommendedName>
        <fullName evidence="3">Chemokine interleukin-8-like domain-containing protein</fullName>
    </recommendedName>
</protein>
<feature type="signal peptide" evidence="2">
    <location>
        <begin position="1"/>
        <end position="32"/>
    </location>
</feature>
<sequence length="131" mass="14201">MPSGVQNLSTVTTMNAYIIAFLSCLLILCAQGQLAGRSNLCRCSNGYVGRNPQLIKAEPVIHHPSSFCPRTEIIVTTTANKEKCVNPQSPLGKLILKNYHKRMKTGAVRMLTASTQAATRSSTRLHTTSGL</sequence>
<dbReference type="PRINTS" id="PR00436">
    <property type="entry name" value="INTERLEUKIN8"/>
</dbReference>
<organism evidence="4 5">
    <name type="scientific">Mastacembelus armatus</name>
    <name type="common">zig-zag eel</name>
    <dbReference type="NCBI Taxonomy" id="205130"/>
    <lineage>
        <taxon>Eukaryota</taxon>
        <taxon>Metazoa</taxon>
        <taxon>Chordata</taxon>
        <taxon>Craniata</taxon>
        <taxon>Vertebrata</taxon>
        <taxon>Euteleostomi</taxon>
        <taxon>Actinopterygii</taxon>
        <taxon>Neopterygii</taxon>
        <taxon>Teleostei</taxon>
        <taxon>Neoteleostei</taxon>
        <taxon>Acanthomorphata</taxon>
        <taxon>Anabantaria</taxon>
        <taxon>Synbranchiformes</taxon>
        <taxon>Mastacembelidae</taxon>
        <taxon>Mastacembelus</taxon>
    </lineage>
</organism>
<dbReference type="InterPro" id="IPR001811">
    <property type="entry name" value="Chemokine_IL8-like_dom"/>
</dbReference>
<evidence type="ECO:0000313" key="4">
    <source>
        <dbReference type="Ensembl" id="ENSMAMP00000027246.1"/>
    </source>
</evidence>
<dbReference type="GeneTree" id="ENSGT01030000234983"/>
<feature type="chain" id="PRO_5044598759" description="Chemokine interleukin-8-like domain-containing protein" evidence="2">
    <location>
        <begin position="33"/>
        <end position="131"/>
    </location>
</feature>
<accession>A0A3Q3MWM7</accession>
<evidence type="ECO:0000259" key="3">
    <source>
        <dbReference type="SMART" id="SM00199"/>
    </source>
</evidence>
<dbReference type="InterPro" id="IPR036048">
    <property type="entry name" value="Interleukin_8-like_sf"/>
</dbReference>
<name>A0A3Q3MWM7_9TELE</name>
<feature type="domain" description="Chemokine interleukin-8-like" evidence="3">
    <location>
        <begin position="38"/>
        <end position="99"/>
    </location>
</feature>
<dbReference type="Ensembl" id="ENSMAMT00000027953.2">
    <property type="protein sequence ID" value="ENSMAMP00000027246.1"/>
    <property type="gene ID" value="ENSMAMG00000018315.2"/>
</dbReference>